<sequence length="30" mass="3575">MKSTITDRSDINMLIWEAKLLVTEFTAYHF</sequence>
<evidence type="ECO:0000313" key="1">
    <source>
        <dbReference type="EMBL" id="MBA0806094.1"/>
    </source>
</evidence>
<dbReference type="EMBL" id="JABFAD010000008">
    <property type="protein sequence ID" value="MBA0806094.1"/>
    <property type="molecule type" value="Genomic_DNA"/>
</dbReference>
<protein>
    <submittedName>
        <fullName evidence="1">Uncharacterized protein</fullName>
    </submittedName>
</protein>
<gene>
    <name evidence="1" type="ORF">Gohar_005566</name>
</gene>
<name>A0A7J9H9N9_9ROSI</name>
<evidence type="ECO:0000313" key="2">
    <source>
        <dbReference type="Proteomes" id="UP000593560"/>
    </source>
</evidence>
<accession>A0A7J9H9N9</accession>
<organism evidence="1 2">
    <name type="scientific">Gossypium harknessii</name>
    <dbReference type="NCBI Taxonomy" id="34285"/>
    <lineage>
        <taxon>Eukaryota</taxon>
        <taxon>Viridiplantae</taxon>
        <taxon>Streptophyta</taxon>
        <taxon>Embryophyta</taxon>
        <taxon>Tracheophyta</taxon>
        <taxon>Spermatophyta</taxon>
        <taxon>Magnoliopsida</taxon>
        <taxon>eudicotyledons</taxon>
        <taxon>Gunneridae</taxon>
        <taxon>Pentapetalae</taxon>
        <taxon>rosids</taxon>
        <taxon>malvids</taxon>
        <taxon>Malvales</taxon>
        <taxon>Malvaceae</taxon>
        <taxon>Malvoideae</taxon>
        <taxon>Gossypium</taxon>
    </lineage>
</organism>
<dbReference type="AlphaFoldDB" id="A0A7J9H9N9"/>
<comment type="caution">
    <text evidence="1">The sequence shown here is derived from an EMBL/GenBank/DDBJ whole genome shotgun (WGS) entry which is preliminary data.</text>
</comment>
<reference evidence="1 2" key="1">
    <citation type="journal article" date="2019" name="Genome Biol. Evol.">
        <title>Insights into the evolution of the New World diploid cottons (Gossypium, subgenus Houzingenia) based on genome sequencing.</title>
        <authorList>
            <person name="Grover C.E."/>
            <person name="Arick M.A. 2nd"/>
            <person name="Thrash A."/>
            <person name="Conover J.L."/>
            <person name="Sanders W.S."/>
            <person name="Peterson D.G."/>
            <person name="Frelichowski J.E."/>
            <person name="Scheffler J.A."/>
            <person name="Scheffler B.E."/>
            <person name="Wendel J.F."/>
        </authorList>
    </citation>
    <scope>NUCLEOTIDE SEQUENCE [LARGE SCALE GENOMIC DNA]</scope>
    <source>
        <strain evidence="1">0</strain>
        <tissue evidence="1">Leaf</tissue>
    </source>
</reference>
<keyword evidence="2" id="KW-1185">Reference proteome</keyword>
<proteinExistence type="predicted"/>
<dbReference type="Proteomes" id="UP000593560">
    <property type="component" value="Unassembled WGS sequence"/>
</dbReference>